<protein>
    <submittedName>
        <fullName evidence="4">Helix-turn-helix domain-containing protein</fullName>
    </submittedName>
</protein>
<dbReference type="InterPro" id="IPR050807">
    <property type="entry name" value="TransReg_Diox_bact_type"/>
</dbReference>
<dbReference type="Pfam" id="PF01381">
    <property type="entry name" value="HTH_3"/>
    <property type="match status" value="1"/>
</dbReference>
<dbReference type="RefSeq" id="WP_003674465.1">
    <property type="nucleotide sequence ID" value="NZ_CM122995.1"/>
</dbReference>
<reference evidence="4" key="3">
    <citation type="submission" date="2021-10" db="EMBL/GenBank/DDBJ databases">
        <title>Evolutionary history and lifestyle of the vertebrate symbiont Limosilactobacillus reuteri.</title>
        <authorList>
            <person name="Zheng J."/>
            <person name="Li F."/>
            <person name="Gaenzle M."/>
            <person name="Walter J."/>
        </authorList>
    </citation>
    <scope>NUCLEOTIDE SEQUENCE</scope>
    <source>
        <strain evidence="4">GQ_1_3_1</strain>
    </source>
</reference>
<dbReference type="GO" id="GO:0003700">
    <property type="term" value="F:DNA-binding transcription factor activity"/>
    <property type="evidence" value="ECO:0007669"/>
    <property type="project" value="TreeGrafter"/>
</dbReference>
<accession>A0A0U5JWY4</accession>
<dbReference type="Proteomes" id="UP000235484">
    <property type="component" value="Unassembled WGS sequence"/>
</dbReference>
<dbReference type="EMBL" id="LN887625">
    <property type="protein sequence ID" value="CUR41380.1"/>
    <property type="molecule type" value="Genomic_DNA"/>
</dbReference>
<dbReference type="SUPFAM" id="SSF47413">
    <property type="entry name" value="lambda repressor-like DNA-binding domains"/>
    <property type="match status" value="1"/>
</dbReference>
<dbReference type="SMART" id="SM00530">
    <property type="entry name" value="HTH_XRE"/>
    <property type="match status" value="1"/>
</dbReference>
<dbReference type="InterPro" id="IPR010982">
    <property type="entry name" value="Lambda_DNA-bd_dom_sf"/>
</dbReference>
<dbReference type="GO" id="GO:0003677">
    <property type="term" value="F:DNA binding"/>
    <property type="evidence" value="ECO:0007669"/>
    <property type="project" value="UniProtKB-KW"/>
</dbReference>
<organism evidence="3 5">
    <name type="scientific">Limosilactobacillus reuteri</name>
    <name type="common">Lactobacillus reuteri</name>
    <dbReference type="NCBI Taxonomy" id="1598"/>
    <lineage>
        <taxon>Bacteria</taxon>
        <taxon>Bacillati</taxon>
        <taxon>Bacillota</taxon>
        <taxon>Bacilli</taxon>
        <taxon>Lactobacillales</taxon>
        <taxon>Lactobacillaceae</taxon>
        <taxon>Limosilactobacillus</taxon>
    </lineage>
</organism>
<dbReference type="InterPro" id="IPR001387">
    <property type="entry name" value="Cro/C1-type_HTH"/>
</dbReference>
<gene>
    <name evidence="4" type="ORF">LMB76_03680</name>
    <name evidence="3" type="ORF">LRLP16767_LR202_01434</name>
</gene>
<dbReference type="Proteomes" id="UP001198026">
    <property type="component" value="Unassembled WGS sequence"/>
</dbReference>
<evidence type="ECO:0000313" key="5">
    <source>
        <dbReference type="Proteomes" id="UP000235484"/>
    </source>
</evidence>
<sequence>MIDIHKIGTNIAAKRRKLNLSQEQLAELAGVSSNYMARIERGEVKNFSAINLLKIANALKVSIDELISGSYKNKAIKLNPYQQKLFNLLDMLEDSTSEQLSKLFIEIIKTASTTDINNKNDK</sequence>
<dbReference type="Gene3D" id="1.10.260.40">
    <property type="entry name" value="lambda repressor-like DNA-binding domains"/>
    <property type="match status" value="1"/>
</dbReference>
<keyword evidence="1" id="KW-0238">DNA-binding</keyword>
<dbReference type="PANTHER" id="PTHR46797:SF1">
    <property type="entry name" value="METHYLPHOSPHONATE SYNTHASE"/>
    <property type="match status" value="1"/>
</dbReference>
<name>A0A0U5JWY4_LIMRT</name>
<evidence type="ECO:0000313" key="4">
    <source>
        <dbReference type="EMBL" id="MCC4477320.1"/>
    </source>
</evidence>
<reference evidence="5" key="1">
    <citation type="submission" date="2015-10" db="EMBL/GenBank/DDBJ databases">
        <authorList>
            <person name="Crossman L.C."/>
        </authorList>
    </citation>
    <scope>NUCLEOTIDE SEQUENCE [LARGE SCALE GENOMIC DNA]</scope>
    <source>
        <strain evidence="5">20-2</strain>
    </source>
</reference>
<evidence type="ECO:0000259" key="2">
    <source>
        <dbReference type="PROSITE" id="PS50943"/>
    </source>
</evidence>
<dbReference type="EMBL" id="JAJGWB010000111">
    <property type="protein sequence ID" value="MCC4477320.1"/>
    <property type="molecule type" value="Genomic_DNA"/>
</dbReference>
<dbReference type="GO" id="GO:0005829">
    <property type="term" value="C:cytosol"/>
    <property type="evidence" value="ECO:0007669"/>
    <property type="project" value="TreeGrafter"/>
</dbReference>
<evidence type="ECO:0000256" key="1">
    <source>
        <dbReference type="ARBA" id="ARBA00023125"/>
    </source>
</evidence>
<dbReference type="AlphaFoldDB" id="A0A0U5JWY4"/>
<dbReference type="PROSITE" id="PS50943">
    <property type="entry name" value="HTH_CROC1"/>
    <property type="match status" value="1"/>
</dbReference>
<proteinExistence type="predicted"/>
<feature type="domain" description="HTH cro/C1-type" evidence="2">
    <location>
        <begin position="11"/>
        <end position="66"/>
    </location>
</feature>
<evidence type="ECO:0000313" key="3">
    <source>
        <dbReference type="EMBL" id="CUR41380.1"/>
    </source>
</evidence>
<reference evidence="3" key="2">
    <citation type="submission" date="2015-10" db="EMBL/GenBank/DDBJ databases">
        <authorList>
            <person name="Gilbert D.G."/>
        </authorList>
    </citation>
    <scope>NUCLEOTIDE SEQUENCE [LARGE SCALE GENOMIC DNA]</scope>
    <source>
        <strain evidence="3">20-2</strain>
    </source>
</reference>
<dbReference type="CDD" id="cd00093">
    <property type="entry name" value="HTH_XRE"/>
    <property type="match status" value="1"/>
</dbReference>
<dbReference type="PANTHER" id="PTHR46797">
    <property type="entry name" value="HTH-TYPE TRANSCRIPTIONAL REGULATOR"/>
    <property type="match status" value="1"/>
</dbReference>